<evidence type="ECO:0000256" key="9">
    <source>
        <dbReference type="ARBA" id="ARBA00023274"/>
    </source>
</evidence>
<dbReference type="GO" id="GO:0000494">
    <property type="term" value="P:box C/D sno(s)RNA 3'-end processing"/>
    <property type="evidence" value="ECO:0007669"/>
    <property type="project" value="TreeGrafter"/>
</dbReference>
<feature type="transmembrane region" description="Helical" evidence="13">
    <location>
        <begin position="156"/>
        <end position="182"/>
    </location>
</feature>
<dbReference type="Proteomes" id="UP000006911">
    <property type="component" value="Unassembled WGS sequence"/>
</dbReference>
<dbReference type="AlphaFoldDB" id="D5GAD2"/>
<keyword evidence="5" id="KW-0808">Transferase</keyword>
<sequence>MGFTPRGRGGARGGATPRGGSRGSSRGGSRGGFGGGVRGTPRGGGRGGARGGGRGRGTPRGGRGGGRGGAGGAKGGARVVVEPHRHAGVFVARSKEDMLVTKNLSPGESVYGEKRISPTAPPPRLNTESGTLSVQSWPQVFWVVSMISSFNPVLKFFTLALPLVLLFPMLLILLALLAMSMLSSSPTAPGVT</sequence>
<dbReference type="Gene3D" id="3.30.200.20">
    <property type="entry name" value="Phosphorylase Kinase, domain 1"/>
    <property type="match status" value="1"/>
</dbReference>
<dbReference type="PANTHER" id="PTHR10335:SF17">
    <property type="entry name" value="FIBRILLARIN"/>
    <property type="match status" value="1"/>
</dbReference>
<dbReference type="GO" id="GO:0031428">
    <property type="term" value="C:box C/D methylation guide snoRNP complex"/>
    <property type="evidence" value="ECO:0007669"/>
    <property type="project" value="TreeGrafter"/>
</dbReference>
<evidence type="ECO:0000256" key="10">
    <source>
        <dbReference type="ARBA" id="ARBA00032245"/>
    </source>
</evidence>
<dbReference type="eggNOG" id="KOG1596">
    <property type="taxonomic scope" value="Eukaryota"/>
</dbReference>
<proteinExistence type="inferred from homology"/>
<dbReference type="FunFam" id="3.30.200.20:FF:000056">
    <property type="entry name" value="Fibrillarin like 1"/>
    <property type="match status" value="1"/>
</dbReference>
<evidence type="ECO:0000256" key="2">
    <source>
        <dbReference type="ARBA" id="ARBA00010632"/>
    </source>
</evidence>
<evidence type="ECO:0000256" key="12">
    <source>
        <dbReference type="SAM" id="MobiDB-lite"/>
    </source>
</evidence>
<feature type="region of interest" description="Disordered" evidence="12">
    <location>
        <begin position="1"/>
        <end position="76"/>
    </location>
</feature>
<evidence type="ECO:0000256" key="4">
    <source>
        <dbReference type="ARBA" id="ARBA00022603"/>
    </source>
</evidence>
<keyword evidence="13" id="KW-0812">Transmembrane</keyword>
<evidence type="ECO:0000256" key="5">
    <source>
        <dbReference type="ARBA" id="ARBA00022679"/>
    </source>
</evidence>
<keyword evidence="8" id="KW-0539">Nucleus</keyword>
<name>D5GAD2_TUBMM</name>
<dbReference type="GO" id="GO:1990259">
    <property type="term" value="F:histone H2AQ104 methyltransferase activity"/>
    <property type="evidence" value="ECO:0007669"/>
    <property type="project" value="TreeGrafter"/>
</dbReference>
<comment type="similarity">
    <text evidence="2">Belongs to the methyltransferase superfamily. Fibrillarin family.</text>
</comment>
<comment type="catalytic activity">
    <reaction evidence="11">
        <text>L-glutaminyl-[histone H2A] + S-adenosyl-L-methionine = N(5)-methyl-L-glutaminyl-[histone H2A] + S-adenosyl-L-homocysteine + H(+)</text>
        <dbReference type="Rhea" id="RHEA:50904"/>
        <dbReference type="Rhea" id="RHEA-COMP:12837"/>
        <dbReference type="Rhea" id="RHEA-COMP:12839"/>
        <dbReference type="ChEBI" id="CHEBI:15378"/>
        <dbReference type="ChEBI" id="CHEBI:30011"/>
        <dbReference type="ChEBI" id="CHEBI:57856"/>
        <dbReference type="ChEBI" id="CHEBI:59789"/>
        <dbReference type="ChEBI" id="CHEBI:61891"/>
    </reaction>
</comment>
<keyword evidence="3" id="KW-0698">rRNA processing</keyword>
<evidence type="ECO:0000256" key="7">
    <source>
        <dbReference type="ARBA" id="ARBA00022884"/>
    </source>
</evidence>
<keyword evidence="13" id="KW-1133">Transmembrane helix</keyword>
<evidence type="ECO:0000313" key="15">
    <source>
        <dbReference type="Proteomes" id="UP000006911"/>
    </source>
</evidence>
<dbReference type="InterPro" id="IPR000692">
    <property type="entry name" value="Fibrillarin"/>
</dbReference>
<reference evidence="14 15" key="1">
    <citation type="journal article" date="2010" name="Nature">
        <title>Perigord black truffle genome uncovers evolutionary origins and mechanisms of symbiosis.</title>
        <authorList>
            <person name="Martin F."/>
            <person name="Kohler A."/>
            <person name="Murat C."/>
            <person name="Balestrini R."/>
            <person name="Coutinho P.M."/>
            <person name="Jaillon O."/>
            <person name="Montanini B."/>
            <person name="Morin E."/>
            <person name="Noel B."/>
            <person name="Percudani R."/>
            <person name="Porcel B."/>
            <person name="Rubini A."/>
            <person name="Amicucci A."/>
            <person name="Amselem J."/>
            <person name="Anthouard V."/>
            <person name="Arcioni S."/>
            <person name="Artiguenave F."/>
            <person name="Aury J.M."/>
            <person name="Ballario P."/>
            <person name="Bolchi A."/>
            <person name="Brenna A."/>
            <person name="Brun A."/>
            <person name="Buee M."/>
            <person name="Cantarel B."/>
            <person name="Chevalier G."/>
            <person name="Couloux A."/>
            <person name="Da Silva C."/>
            <person name="Denoeud F."/>
            <person name="Duplessis S."/>
            <person name="Ghignone S."/>
            <person name="Hilselberger B."/>
            <person name="Iotti M."/>
            <person name="Marcais B."/>
            <person name="Mello A."/>
            <person name="Miranda M."/>
            <person name="Pacioni G."/>
            <person name="Quesneville H."/>
            <person name="Riccioni C."/>
            <person name="Ruotolo R."/>
            <person name="Splivallo R."/>
            <person name="Stocchi V."/>
            <person name="Tisserant E."/>
            <person name="Viscomi A.R."/>
            <person name="Zambonelli A."/>
            <person name="Zampieri E."/>
            <person name="Henrissat B."/>
            <person name="Lebrun M.H."/>
            <person name="Paolocci F."/>
            <person name="Bonfante P."/>
            <person name="Ottonello S."/>
            <person name="Wincker P."/>
        </authorList>
    </citation>
    <scope>NUCLEOTIDE SEQUENCE [LARGE SCALE GENOMIC DNA]</scope>
    <source>
        <strain evidence="14 15">Mel28</strain>
    </source>
</reference>
<dbReference type="GeneID" id="9182521"/>
<keyword evidence="15" id="KW-1185">Reference proteome</keyword>
<keyword evidence="9" id="KW-0687">Ribonucleoprotein</keyword>
<feature type="compositionally biased region" description="Gly residues" evidence="12">
    <location>
        <begin position="7"/>
        <end position="75"/>
    </location>
</feature>
<dbReference type="STRING" id="656061.D5GAD2"/>
<accession>D5GAD2</accession>
<dbReference type="Pfam" id="PF01269">
    <property type="entry name" value="Fibrillarin"/>
    <property type="match status" value="1"/>
</dbReference>
<evidence type="ECO:0000256" key="13">
    <source>
        <dbReference type="SAM" id="Phobius"/>
    </source>
</evidence>
<organism evidence="14 15">
    <name type="scientific">Tuber melanosporum (strain Mel28)</name>
    <name type="common">Perigord black truffle</name>
    <dbReference type="NCBI Taxonomy" id="656061"/>
    <lineage>
        <taxon>Eukaryota</taxon>
        <taxon>Fungi</taxon>
        <taxon>Dikarya</taxon>
        <taxon>Ascomycota</taxon>
        <taxon>Pezizomycotina</taxon>
        <taxon>Pezizomycetes</taxon>
        <taxon>Pezizales</taxon>
        <taxon>Tuberaceae</taxon>
        <taxon>Tuber</taxon>
    </lineage>
</organism>
<dbReference type="HOGENOM" id="CLU_1416122_0_0_1"/>
<comment type="subcellular location">
    <subcellularLocation>
        <location evidence="1">Nucleus</location>
        <location evidence="1">Nucleolus</location>
    </subcellularLocation>
</comment>
<protein>
    <recommendedName>
        <fullName evidence="10">Histone-glutamine methyltransferase</fullName>
    </recommendedName>
</protein>
<dbReference type="InParanoid" id="D5GAD2"/>
<keyword evidence="7" id="KW-0694">RNA-binding</keyword>
<keyword evidence="13" id="KW-0472">Membrane</keyword>
<keyword evidence="6" id="KW-0949">S-adenosyl-L-methionine</keyword>
<evidence type="ECO:0000256" key="11">
    <source>
        <dbReference type="ARBA" id="ARBA00047568"/>
    </source>
</evidence>
<dbReference type="EMBL" id="FN430075">
    <property type="protein sequence ID" value="CAZ81486.1"/>
    <property type="molecule type" value="Genomic_DNA"/>
</dbReference>
<evidence type="ECO:0000256" key="3">
    <source>
        <dbReference type="ARBA" id="ARBA00022552"/>
    </source>
</evidence>
<dbReference type="GO" id="GO:0032040">
    <property type="term" value="C:small-subunit processome"/>
    <property type="evidence" value="ECO:0007669"/>
    <property type="project" value="TreeGrafter"/>
</dbReference>
<gene>
    <name evidence="14" type="ORF">GSTUM_00005243001</name>
</gene>
<dbReference type="RefSeq" id="XP_002837295.1">
    <property type="nucleotide sequence ID" value="XM_002837249.1"/>
</dbReference>
<evidence type="ECO:0000256" key="8">
    <source>
        <dbReference type="ARBA" id="ARBA00023242"/>
    </source>
</evidence>
<evidence type="ECO:0000256" key="6">
    <source>
        <dbReference type="ARBA" id="ARBA00022691"/>
    </source>
</evidence>
<dbReference type="GO" id="GO:0003723">
    <property type="term" value="F:RNA binding"/>
    <property type="evidence" value="ECO:0007669"/>
    <property type="project" value="UniProtKB-KW"/>
</dbReference>
<evidence type="ECO:0000256" key="1">
    <source>
        <dbReference type="ARBA" id="ARBA00004604"/>
    </source>
</evidence>
<keyword evidence="4" id="KW-0489">Methyltransferase</keyword>
<dbReference type="PANTHER" id="PTHR10335">
    <property type="entry name" value="RRNA 2-O-METHYLTRANSFERASE FIBRILLARIN"/>
    <property type="match status" value="1"/>
</dbReference>
<dbReference type="GO" id="GO:0008649">
    <property type="term" value="F:rRNA methyltransferase activity"/>
    <property type="evidence" value="ECO:0007669"/>
    <property type="project" value="TreeGrafter"/>
</dbReference>
<evidence type="ECO:0000313" key="14">
    <source>
        <dbReference type="EMBL" id="CAZ81486.1"/>
    </source>
</evidence>
<dbReference type="KEGG" id="tml:GSTUM_00005243001"/>